<keyword evidence="4" id="KW-0256">Endoplasmic reticulum</keyword>
<evidence type="ECO:0000256" key="3">
    <source>
        <dbReference type="ARBA" id="ARBA00022729"/>
    </source>
</evidence>
<dbReference type="Pfam" id="PF19444">
    <property type="entry name" value="MTP_lip_bd"/>
    <property type="match status" value="1"/>
</dbReference>
<evidence type="ECO:0000256" key="1">
    <source>
        <dbReference type="ARBA" id="ARBA00004240"/>
    </source>
</evidence>
<dbReference type="GO" id="GO:0005783">
    <property type="term" value="C:endoplasmic reticulum"/>
    <property type="evidence" value="ECO:0007669"/>
    <property type="project" value="UniProtKB-SubCell"/>
</dbReference>
<dbReference type="GO" id="GO:0016323">
    <property type="term" value="C:basolateral plasma membrane"/>
    <property type="evidence" value="ECO:0007669"/>
    <property type="project" value="TreeGrafter"/>
</dbReference>
<dbReference type="GO" id="GO:0005794">
    <property type="term" value="C:Golgi apparatus"/>
    <property type="evidence" value="ECO:0007669"/>
    <property type="project" value="TreeGrafter"/>
</dbReference>
<dbReference type="OrthoDB" id="5865932at2759"/>
<reference evidence="8" key="1">
    <citation type="submission" date="2021-06" db="EMBL/GenBank/DDBJ databases">
        <authorList>
            <person name="Hodson N. C."/>
            <person name="Mongue J. A."/>
            <person name="Jaron S. K."/>
        </authorList>
    </citation>
    <scope>NUCLEOTIDE SEQUENCE</scope>
</reference>
<dbReference type="Pfam" id="PF01347">
    <property type="entry name" value="Vitellogenin_N"/>
    <property type="match status" value="1"/>
</dbReference>
<dbReference type="GO" id="GO:0008289">
    <property type="term" value="F:lipid binding"/>
    <property type="evidence" value="ECO:0007669"/>
    <property type="project" value="InterPro"/>
</dbReference>
<evidence type="ECO:0000256" key="5">
    <source>
        <dbReference type="PROSITE-ProRule" id="PRU00557"/>
    </source>
</evidence>
<feature type="signal peptide" evidence="6">
    <location>
        <begin position="1"/>
        <end position="21"/>
    </location>
</feature>
<dbReference type="PANTHER" id="PTHR13024">
    <property type="entry name" value="MICROSOMAL TRIGLYCERIDE TRANSFER PROTEIN, LARGE SUBUNIT"/>
    <property type="match status" value="1"/>
</dbReference>
<evidence type="ECO:0000256" key="2">
    <source>
        <dbReference type="ARBA" id="ARBA00022448"/>
    </source>
</evidence>
<accession>A0A8J2LT99</accession>
<evidence type="ECO:0000313" key="9">
    <source>
        <dbReference type="Proteomes" id="UP000708208"/>
    </source>
</evidence>
<feature type="chain" id="PRO_5035201549" description="Vitellogenin domain-containing protein" evidence="6">
    <location>
        <begin position="22"/>
        <end position="921"/>
    </location>
</feature>
<dbReference type="GO" id="GO:0005548">
    <property type="term" value="F:phospholipid transporter activity"/>
    <property type="evidence" value="ECO:0007669"/>
    <property type="project" value="InterPro"/>
</dbReference>
<evidence type="ECO:0000259" key="7">
    <source>
        <dbReference type="PROSITE" id="PS51211"/>
    </source>
</evidence>
<proteinExistence type="predicted"/>
<comment type="caution">
    <text evidence="5">Lacks conserved residue(s) required for the propagation of feature annotation.</text>
</comment>
<dbReference type="Proteomes" id="UP000708208">
    <property type="component" value="Unassembled WGS sequence"/>
</dbReference>
<keyword evidence="3 6" id="KW-0732">Signal</keyword>
<comment type="caution">
    <text evidence="8">The sequence shown here is derived from an EMBL/GenBank/DDBJ whole genome shotgun (WGS) entry which is preliminary data.</text>
</comment>
<dbReference type="InterPro" id="IPR045811">
    <property type="entry name" value="MTP_lip-bd"/>
</dbReference>
<keyword evidence="9" id="KW-1185">Reference proteome</keyword>
<evidence type="ECO:0000256" key="6">
    <source>
        <dbReference type="SAM" id="SignalP"/>
    </source>
</evidence>
<organism evidence="8 9">
    <name type="scientific">Allacma fusca</name>
    <dbReference type="NCBI Taxonomy" id="39272"/>
    <lineage>
        <taxon>Eukaryota</taxon>
        <taxon>Metazoa</taxon>
        <taxon>Ecdysozoa</taxon>
        <taxon>Arthropoda</taxon>
        <taxon>Hexapoda</taxon>
        <taxon>Collembola</taxon>
        <taxon>Symphypleona</taxon>
        <taxon>Sminthuridae</taxon>
        <taxon>Allacma</taxon>
    </lineage>
</organism>
<keyword evidence="2" id="KW-0813">Transport</keyword>
<dbReference type="PANTHER" id="PTHR13024:SF0">
    <property type="entry name" value="MICROSOMAL TRIACYLGLYCEROL TRANSFER PROTEIN"/>
    <property type="match status" value="1"/>
</dbReference>
<sequence length="921" mass="100919">MFPSFASLFLVLAIFGSHCHQAPGKSATTRNYEVGSVYTYDYVLGLELNEPPAVSAKDSNGAGGTSGQVKPPSTVGYKVLTTVQVRPVWQNEPGGAILEITLSRPQLQIKSRKAPHPDGFRDHTSQLDSASLHPLYVYWKDGIIQKTYSVTNDDISFVNIKKGIANLLQIPTGTTSGTVDENTPMGQCKVTYESCDTRHVTKHLTGNCEQLAAAQKFPSSTHSSRVLGADVQSNITVRTILTREAVVVEESEATERHTVRTTAKQEVGATINTSQSFKLTGTTSSSDNIVTASSAEAAIKEIAKISGLQMTTDSLVSQYEKFPQCEGPNCKNYDTLIKSLDYESISTNKMASAFIQIVTKFRDASADEIEKILNANKKNLPALLDACAAAGTPSAHKAAMKVLDFEDDDFISNPERYLLGLSLSPTPAPEAIPDLFNLIKKKMKSSKLQETLVLSIAALVNTLRTNNRRTGSPALDKLIDVEVEDYIVKSLEDCTESSCQQMYLRALKNLKSKATLPKLFEIIQSSDPKTGVVAMKAVHAFPDPLIAVTFRPTLLKVVQQLGKKYDSSARTLALDILLRNKPTREEVLQILHLLKNHDSQHAEVTTFMWNRVQEFMETNSELAKFVNDIITEEGLQTYHHLAPKGLSTAFSRTFTSGPSGNTSFSNAIEMSSKILKRSSFDVYIKSSDDSLHLLSLGIFAGGLSSFASSNNEVAVDEESEDATAGMELTLMGVQLRPIVFFTGKGELMSLVWSGAGSERTSAIKGNVLLQDEKQVIPLYCGLVTDINIQGGLSFELAGQVQISLWYRTANSLVENKAALVLQSTIRVDTSFVKSRVDYTVAAEASLHFTSDINFSDGVLMCLKLTQPEFNIRQNIHKTERIPGSKHRLRKAKYKTTPVPGITYALNKKNSQLCGVMYKDEL</sequence>
<evidence type="ECO:0000256" key="4">
    <source>
        <dbReference type="ARBA" id="ARBA00022824"/>
    </source>
</evidence>
<dbReference type="InterPro" id="IPR039988">
    <property type="entry name" value="MTTP"/>
</dbReference>
<comment type="subcellular location">
    <subcellularLocation>
        <location evidence="1">Endoplasmic reticulum</location>
    </subcellularLocation>
</comment>
<dbReference type="InterPro" id="IPR001747">
    <property type="entry name" value="Vitellogenin_N"/>
</dbReference>
<protein>
    <recommendedName>
        <fullName evidence="7">Vitellogenin domain-containing protein</fullName>
    </recommendedName>
</protein>
<dbReference type="EMBL" id="CAJVCH010546688">
    <property type="protein sequence ID" value="CAG7828229.1"/>
    <property type="molecule type" value="Genomic_DNA"/>
</dbReference>
<name>A0A8J2LT99_9HEXA</name>
<dbReference type="PROSITE" id="PS51211">
    <property type="entry name" value="VITELLOGENIN"/>
    <property type="match status" value="1"/>
</dbReference>
<dbReference type="GO" id="GO:0042157">
    <property type="term" value="P:lipoprotein metabolic process"/>
    <property type="evidence" value="ECO:0007669"/>
    <property type="project" value="TreeGrafter"/>
</dbReference>
<gene>
    <name evidence="8" type="ORF">AFUS01_LOCUS38171</name>
</gene>
<dbReference type="AlphaFoldDB" id="A0A8J2LT99"/>
<feature type="domain" description="Vitellogenin" evidence="7">
    <location>
        <begin position="32"/>
        <end position="696"/>
    </location>
</feature>
<evidence type="ECO:0000313" key="8">
    <source>
        <dbReference type="EMBL" id="CAG7828229.1"/>
    </source>
</evidence>
<dbReference type="SMART" id="SM00638">
    <property type="entry name" value="LPD_N"/>
    <property type="match status" value="1"/>
</dbReference>